<evidence type="ECO:0000259" key="2">
    <source>
        <dbReference type="PROSITE" id="PS51925"/>
    </source>
</evidence>
<dbReference type="PROSITE" id="PS51925">
    <property type="entry name" value="SWIB_MDM2"/>
    <property type="match status" value="1"/>
</dbReference>
<dbReference type="CDD" id="cd10567">
    <property type="entry name" value="SWIB-MDM2_like"/>
    <property type="match status" value="1"/>
</dbReference>
<dbReference type="Gene3D" id="1.10.245.10">
    <property type="entry name" value="SWIB/MDM2 domain"/>
    <property type="match status" value="1"/>
</dbReference>
<proteinExistence type="predicted"/>
<evidence type="ECO:0000256" key="1">
    <source>
        <dbReference type="SAM" id="MobiDB-lite"/>
    </source>
</evidence>
<dbReference type="PANTHER" id="PTHR13844">
    <property type="entry name" value="SWI/SNF-RELATED MATRIX-ASSOCIATED ACTIN-DEPENDENT REGULATOR OF CHROMATIN SUBFAMILY D"/>
    <property type="match status" value="1"/>
</dbReference>
<sequence length="146" mass="15527">MASAFRASRQLLMAAAKSQRAPASASVAAAAAASKKISTKMPKAEPKPKAGTKPRGGGSGAGILKPVPVSPQMESFCGASEISRGSAVKKIWEYIKENNLQNPSNKKEIICDEKLKTLFDGRATVGFLEITKLSATHFIKTNDYNM</sequence>
<reference evidence="3" key="1">
    <citation type="submission" date="2015-03" db="EMBL/GenBank/DDBJ databases">
        <title>A transcriptome of Araucaria cunninghamii, an australian fine timber species.</title>
        <authorList>
            <person name="Jing Yi C.J.Y."/>
            <person name="Yin San L.Y.S."/>
            <person name="Abdul Karim S.S."/>
            <person name="Wan Azmi N.N."/>
            <person name="Hercus R.R."/>
            <person name="Croft L.L."/>
        </authorList>
    </citation>
    <scope>NUCLEOTIDE SEQUENCE</scope>
    <source>
        <strain evidence="3">MI0301</strain>
        <tissue evidence="3">Leaf</tissue>
    </source>
</reference>
<organism evidence="3">
    <name type="scientific">Araucaria cunninghamii</name>
    <name type="common">Hoop pine</name>
    <name type="synonym">Moreton Bay pine</name>
    <dbReference type="NCBI Taxonomy" id="56994"/>
    <lineage>
        <taxon>Eukaryota</taxon>
        <taxon>Viridiplantae</taxon>
        <taxon>Streptophyta</taxon>
        <taxon>Embryophyta</taxon>
        <taxon>Tracheophyta</taxon>
        <taxon>Spermatophyta</taxon>
        <taxon>Pinopsida</taxon>
        <taxon>Pinidae</taxon>
        <taxon>Conifers II</taxon>
        <taxon>Araucariales</taxon>
        <taxon>Araucariaceae</taxon>
        <taxon>Araucaria</taxon>
    </lineage>
</organism>
<dbReference type="EMBL" id="GCKF01034981">
    <property type="protein sequence ID" value="JAG97085.1"/>
    <property type="molecule type" value="Transcribed_RNA"/>
</dbReference>
<dbReference type="SUPFAM" id="SSF47592">
    <property type="entry name" value="SWIB/MDM2 domain"/>
    <property type="match status" value="1"/>
</dbReference>
<feature type="domain" description="DM2" evidence="2">
    <location>
        <begin position="62"/>
        <end position="140"/>
    </location>
</feature>
<dbReference type="SMART" id="SM00151">
    <property type="entry name" value="SWIB"/>
    <property type="match status" value="1"/>
</dbReference>
<dbReference type="AlphaFoldDB" id="A0A0D6R5C1"/>
<accession>A0A0D6R5C1</accession>
<feature type="region of interest" description="Disordered" evidence="1">
    <location>
        <begin position="34"/>
        <end position="67"/>
    </location>
</feature>
<evidence type="ECO:0000313" key="3">
    <source>
        <dbReference type="EMBL" id="JAG97085.1"/>
    </source>
</evidence>
<dbReference type="Pfam" id="PF02201">
    <property type="entry name" value="SWIB"/>
    <property type="match status" value="1"/>
</dbReference>
<protein>
    <recommendedName>
        <fullName evidence="2">DM2 domain-containing protein</fullName>
    </recommendedName>
</protein>
<dbReference type="InterPro" id="IPR036885">
    <property type="entry name" value="SWIB_MDM2_dom_sf"/>
</dbReference>
<dbReference type="InterPro" id="IPR019835">
    <property type="entry name" value="SWIB_domain"/>
</dbReference>
<dbReference type="InterPro" id="IPR003121">
    <property type="entry name" value="SWIB_MDM2_domain"/>
</dbReference>
<name>A0A0D6R5C1_ARACU</name>